<dbReference type="InterPro" id="IPR009778">
    <property type="entry name" value="ROF"/>
</dbReference>
<dbReference type="RefSeq" id="WP_353496203.1">
    <property type="nucleotide sequence ID" value="NZ_CP115920.1"/>
</dbReference>
<evidence type="ECO:0000313" key="1">
    <source>
        <dbReference type="EMBL" id="XCD14729.1"/>
    </source>
</evidence>
<reference evidence="1" key="1">
    <citation type="submission" date="2023-01" db="EMBL/GenBank/DDBJ databases">
        <title>Vibrio sp. CB1-14 genome sequencing.</title>
        <authorList>
            <person name="Otstavnykh N."/>
            <person name="Isaeva M."/>
            <person name="Meleshko D."/>
        </authorList>
    </citation>
    <scope>NUCLEOTIDE SEQUENCE</scope>
    <source>
        <strain evidence="1">CB1-14</strain>
    </source>
</reference>
<dbReference type="AlphaFoldDB" id="A0AAU8BG51"/>
<proteinExistence type="predicted"/>
<dbReference type="InterPro" id="IPR023534">
    <property type="entry name" value="Rof/RNase_P-like"/>
</dbReference>
<gene>
    <name evidence="1" type="ORF">PG915_08915</name>
</gene>
<organism evidence="1">
    <name type="scientific">Vibrio chaetopteri</name>
    <dbReference type="NCBI Taxonomy" id="3016528"/>
    <lineage>
        <taxon>Bacteria</taxon>
        <taxon>Pseudomonadati</taxon>
        <taxon>Pseudomonadota</taxon>
        <taxon>Gammaproteobacteria</taxon>
        <taxon>Vibrionales</taxon>
        <taxon>Vibrionaceae</taxon>
        <taxon>Vibrio</taxon>
    </lineage>
</organism>
<name>A0AAU8BG51_9VIBR</name>
<dbReference type="SUPFAM" id="SSF101744">
    <property type="entry name" value="Rof/RNase P subunit-like"/>
    <property type="match status" value="1"/>
</dbReference>
<sequence length="81" mass="9137">MISCSDYDYVEIACMHRYPVRLSMKNGQKIEGTALDTTRNDVKAECIKLSQQSGERLVELDQIASIEVLTANPHFVTKVFS</sequence>
<accession>A0AAU8BG51</accession>
<protein>
    <submittedName>
        <fullName evidence="1">Rho-binding antiterminator</fullName>
    </submittedName>
</protein>
<dbReference type="KEGG" id="vck:PG915_08915"/>
<dbReference type="Gene3D" id="2.30.30.400">
    <property type="entry name" value="Rof-like"/>
    <property type="match status" value="1"/>
</dbReference>
<dbReference type="InterPro" id="IPR038626">
    <property type="entry name" value="Rof-like_sf"/>
</dbReference>
<dbReference type="Pfam" id="PF07073">
    <property type="entry name" value="ROF"/>
    <property type="match status" value="1"/>
</dbReference>
<dbReference type="EMBL" id="CP115920">
    <property type="protein sequence ID" value="XCD14729.1"/>
    <property type="molecule type" value="Genomic_DNA"/>
</dbReference>